<dbReference type="Proteomes" id="UP000503840">
    <property type="component" value="Unassembled WGS sequence"/>
</dbReference>
<name>A0A7J0BLM0_9BACT</name>
<dbReference type="EMBL" id="BLVO01000016">
    <property type="protein sequence ID" value="GFM34617.1"/>
    <property type="molecule type" value="Genomic_DNA"/>
</dbReference>
<organism evidence="2 3">
    <name type="scientific">Desulfovibrio subterraneus</name>
    <dbReference type="NCBI Taxonomy" id="2718620"/>
    <lineage>
        <taxon>Bacteria</taxon>
        <taxon>Pseudomonadati</taxon>
        <taxon>Thermodesulfobacteriota</taxon>
        <taxon>Desulfovibrionia</taxon>
        <taxon>Desulfovibrionales</taxon>
        <taxon>Desulfovibrionaceae</taxon>
        <taxon>Desulfovibrio</taxon>
    </lineage>
</organism>
<comment type="caution">
    <text evidence="2">The sequence shown here is derived from an EMBL/GenBank/DDBJ whole genome shotgun (WGS) entry which is preliminary data.</text>
</comment>
<accession>A0A7J0BLM0</accession>
<dbReference type="AlphaFoldDB" id="A0A7J0BLM0"/>
<keyword evidence="1" id="KW-1133">Transmembrane helix</keyword>
<protein>
    <submittedName>
        <fullName evidence="2">Uncharacterized protein</fullName>
    </submittedName>
</protein>
<reference evidence="2 3" key="1">
    <citation type="submission" date="2020-05" db="EMBL/GenBank/DDBJ databases">
        <title>Draft genome sequence of Desulfovibrio sp. strain HN2T.</title>
        <authorList>
            <person name="Ueno A."/>
            <person name="Tamazawa S."/>
            <person name="Tamamura S."/>
            <person name="Murakami T."/>
            <person name="Kiyama T."/>
            <person name="Inomata H."/>
            <person name="Amano Y."/>
            <person name="Miyakawa K."/>
            <person name="Tamaki H."/>
            <person name="Naganuma T."/>
            <person name="Kaneko K."/>
        </authorList>
    </citation>
    <scope>NUCLEOTIDE SEQUENCE [LARGE SCALE GENOMIC DNA]</scope>
    <source>
        <strain evidence="2 3">HN2</strain>
    </source>
</reference>
<feature type="transmembrane region" description="Helical" evidence="1">
    <location>
        <begin position="12"/>
        <end position="29"/>
    </location>
</feature>
<keyword evidence="1" id="KW-0812">Transmembrane</keyword>
<feature type="transmembrane region" description="Helical" evidence="1">
    <location>
        <begin position="35"/>
        <end position="51"/>
    </location>
</feature>
<keyword evidence="3" id="KW-1185">Reference proteome</keyword>
<evidence type="ECO:0000313" key="3">
    <source>
        <dbReference type="Proteomes" id="UP000503840"/>
    </source>
</evidence>
<evidence type="ECO:0000313" key="2">
    <source>
        <dbReference type="EMBL" id="GFM34617.1"/>
    </source>
</evidence>
<evidence type="ECO:0000256" key="1">
    <source>
        <dbReference type="SAM" id="Phobius"/>
    </source>
</evidence>
<proteinExistence type="predicted"/>
<dbReference type="RefSeq" id="WP_174406292.1">
    <property type="nucleotide sequence ID" value="NZ_BLVO01000016.1"/>
</dbReference>
<gene>
    <name evidence="2" type="ORF">DSM101010T_29820</name>
</gene>
<sequence>MAKETPNFLVRGILIGGALGAFANFAGLLDNLPRAIALGMVAGFFAGITLARKHKNK</sequence>
<keyword evidence="1" id="KW-0472">Membrane</keyword>